<dbReference type="EMBL" id="CAXIEN010000035">
    <property type="protein sequence ID" value="CAL1268585.1"/>
    <property type="molecule type" value="Genomic_DNA"/>
</dbReference>
<organism evidence="2 3">
    <name type="scientific">Larinioides sclopetarius</name>
    <dbReference type="NCBI Taxonomy" id="280406"/>
    <lineage>
        <taxon>Eukaryota</taxon>
        <taxon>Metazoa</taxon>
        <taxon>Ecdysozoa</taxon>
        <taxon>Arthropoda</taxon>
        <taxon>Chelicerata</taxon>
        <taxon>Arachnida</taxon>
        <taxon>Araneae</taxon>
        <taxon>Araneomorphae</taxon>
        <taxon>Entelegynae</taxon>
        <taxon>Araneoidea</taxon>
        <taxon>Araneidae</taxon>
        <taxon>Larinioides</taxon>
    </lineage>
</organism>
<proteinExistence type="predicted"/>
<protein>
    <submittedName>
        <fullName evidence="2">Uncharacterized protein</fullName>
    </submittedName>
</protein>
<sequence length="140" mass="15692">MICKEMLQRYSSIKGKVEKFDNHVGVLMFLLTLSNSLNMYEFLNTYLLSDVPLNQKVIIVFHFLSTLLSFIATAVSAISVSDASNNFVSKAKSLSEISTSSIAHTFNFTLENNICLTVWKITVIRRSFIFGTIGGIFTYA</sequence>
<gene>
    <name evidence="2" type="ORF">LARSCL_LOCUS4254</name>
</gene>
<evidence type="ECO:0000313" key="3">
    <source>
        <dbReference type="Proteomes" id="UP001497382"/>
    </source>
</evidence>
<dbReference type="Proteomes" id="UP001497382">
    <property type="component" value="Unassembled WGS sequence"/>
</dbReference>
<feature type="transmembrane region" description="Helical" evidence="1">
    <location>
        <begin position="57"/>
        <end position="80"/>
    </location>
</feature>
<keyword evidence="1" id="KW-0812">Transmembrane</keyword>
<evidence type="ECO:0000313" key="2">
    <source>
        <dbReference type="EMBL" id="CAL1268585.1"/>
    </source>
</evidence>
<feature type="non-terminal residue" evidence="2">
    <location>
        <position position="140"/>
    </location>
</feature>
<dbReference type="AlphaFoldDB" id="A0AAV1ZDP7"/>
<keyword evidence="1" id="KW-0472">Membrane</keyword>
<comment type="caution">
    <text evidence="2">The sequence shown here is derived from an EMBL/GenBank/DDBJ whole genome shotgun (WGS) entry which is preliminary data.</text>
</comment>
<name>A0AAV1ZDP7_9ARAC</name>
<evidence type="ECO:0000256" key="1">
    <source>
        <dbReference type="SAM" id="Phobius"/>
    </source>
</evidence>
<reference evidence="2 3" key="1">
    <citation type="submission" date="2024-04" db="EMBL/GenBank/DDBJ databases">
        <authorList>
            <person name="Rising A."/>
            <person name="Reimegard J."/>
            <person name="Sonavane S."/>
            <person name="Akerstrom W."/>
            <person name="Nylinder S."/>
            <person name="Hedman E."/>
            <person name="Kallberg Y."/>
        </authorList>
    </citation>
    <scope>NUCLEOTIDE SEQUENCE [LARGE SCALE GENOMIC DNA]</scope>
</reference>
<accession>A0AAV1ZDP7</accession>
<feature type="transmembrane region" description="Helical" evidence="1">
    <location>
        <begin position="20"/>
        <end position="37"/>
    </location>
</feature>
<keyword evidence="1" id="KW-1133">Transmembrane helix</keyword>
<keyword evidence="3" id="KW-1185">Reference proteome</keyword>